<evidence type="ECO:0000313" key="3">
    <source>
        <dbReference type="EMBL" id="MFL9878681.1"/>
    </source>
</evidence>
<organism evidence="3 4">
    <name type="scientific">Herbaspirillum rhizosphaerae</name>
    <dbReference type="NCBI Taxonomy" id="346179"/>
    <lineage>
        <taxon>Bacteria</taxon>
        <taxon>Pseudomonadati</taxon>
        <taxon>Pseudomonadota</taxon>
        <taxon>Betaproteobacteria</taxon>
        <taxon>Burkholderiales</taxon>
        <taxon>Oxalobacteraceae</taxon>
        <taxon>Herbaspirillum</taxon>
    </lineage>
</organism>
<dbReference type="Pfam" id="PF05232">
    <property type="entry name" value="BTP"/>
    <property type="match status" value="2"/>
</dbReference>
<keyword evidence="1" id="KW-0812">Transmembrane</keyword>
<gene>
    <name evidence="3" type="ORF">PQR63_09825</name>
</gene>
<dbReference type="EMBL" id="JAQQFR010000005">
    <property type="protein sequence ID" value="MFL9878681.1"/>
    <property type="molecule type" value="Genomic_DNA"/>
</dbReference>
<reference evidence="3 4" key="1">
    <citation type="journal article" date="2024" name="Chem. Sci.">
        <title>Discovery of megapolipeptins by genome mining of a Burkholderiales bacteria collection.</title>
        <authorList>
            <person name="Paulo B.S."/>
            <person name="Recchia M.J.J."/>
            <person name="Lee S."/>
            <person name="Fergusson C.H."/>
            <person name="Romanowski S.B."/>
            <person name="Hernandez A."/>
            <person name="Krull N."/>
            <person name="Liu D.Y."/>
            <person name="Cavanagh H."/>
            <person name="Bos A."/>
            <person name="Gray C.A."/>
            <person name="Murphy B.T."/>
            <person name="Linington R.G."/>
            <person name="Eustaquio A.S."/>
        </authorList>
    </citation>
    <scope>NUCLEOTIDE SEQUENCE [LARGE SCALE GENOMIC DNA]</scope>
    <source>
        <strain evidence="3 4">RL21-008-BIB-B</strain>
    </source>
</reference>
<feature type="transmembrane region" description="Helical" evidence="1">
    <location>
        <begin position="40"/>
        <end position="62"/>
    </location>
</feature>
<feature type="transmembrane region" description="Helical" evidence="1">
    <location>
        <begin position="117"/>
        <end position="139"/>
    </location>
</feature>
<sequence>MTLEKTLYERFLHAVLFELVALLLCAPVMSWLLGVSFAHAGLLTLMISLVAMAWNVIFNSIFDRLERRWKAKAAPATVAEPRRFSVRIAHAVVFEAGLILAVVPMAAWWLNIGLVEAFVLDIGLVLFFLPYTLVFNWCYDKLRAGMLKNATC</sequence>
<dbReference type="InterPro" id="IPR058208">
    <property type="entry name" value="PACE"/>
</dbReference>
<keyword evidence="1" id="KW-0472">Membrane</keyword>
<dbReference type="InterPro" id="IPR007896">
    <property type="entry name" value="BTP_bacteria"/>
</dbReference>
<accession>A0ABW8Z6K1</accession>
<dbReference type="NCBIfam" id="NF033665">
    <property type="entry name" value="PACE_efflu_PCE"/>
    <property type="match status" value="1"/>
</dbReference>
<feature type="domain" description="Chlorhexidine efflux transporter" evidence="2">
    <location>
        <begin position="5"/>
        <end position="68"/>
    </location>
</feature>
<dbReference type="Proteomes" id="UP001629214">
    <property type="component" value="Unassembled WGS sequence"/>
</dbReference>
<proteinExistence type="predicted"/>
<feature type="transmembrane region" description="Helical" evidence="1">
    <location>
        <begin position="92"/>
        <end position="111"/>
    </location>
</feature>
<protein>
    <submittedName>
        <fullName evidence="3">Multidrug/biocide efflux PACE transporter</fullName>
    </submittedName>
</protein>
<feature type="domain" description="Chlorhexidine efflux transporter" evidence="2">
    <location>
        <begin position="82"/>
        <end position="144"/>
    </location>
</feature>
<keyword evidence="4" id="KW-1185">Reference proteome</keyword>
<dbReference type="RefSeq" id="WP_408167679.1">
    <property type="nucleotide sequence ID" value="NZ_JAQQFR010000005.1"/>
</dbReference>
<evidence type="ECO:0000313" key="4">
    <source>
        <dbReference type="Proteomes" id="UP001629214"/>
    </source>
</evidence>
<dbReference type="NCBIfam" id="NF033664">
    <property type="entry name" value="PACE_transport"/>
    <property type="match status" value="1"/>
</dbReference>
<evidence type="ECO:0000259" key="2">
    <source>
        <dbReference type="Pfam" id="PF05232"/>
    </source>
</evidence>
<name>A0ABW8Z6K1_9BURK</name>
<keyword evidence="1" id="KW-1133">Transmembrane helix</keyword>
<comment type="caution">
    <text evidence="3">The sequence shown here is derived from an EMBL/GenBank/DDBJ whole genome shotgun (WGS) entry which is preliminary data.</text>
</comment>
<evidence type="ECO:0000256" key="1">
    <source>
        <dbReference type="SAM" id="Phobius"/>
    </source>
</evidence>
<feature type="transmembrane region" description="Helical" evidence="1">
    <location>
        <begin position="12"/>
        <end position="34"/>
    </location>
</feature>